<sequence length="78" mass="8939">MKRRRFNFCAPSLTSGLSERLMVARLINCITSSTGKHSQRLFYFSSFSCFSPSQLQVSSPRVDEESPNARKDFIDSRQ</sequence>
<dbReference type="EMBL" id="CAXIEN010000024">
    <property type="protein sequence ID" value="CAL1266689.1"/>
    <property type="molecule type" value="Genomic_DNA"/>
</dbReference>
<evidence type="ECO:0000313" key="3">
    <source>
        <dbReference type="Proteomes" id="UP001497382"/>
    </source>
</evidence>
<proteinExistence type="predicted"/>
<gene>
    <name evidence="2" type="ORF">LARSCL_LOCUS3242</name>
</gene>
<dbReference type="AlphaFoldDB" id="A0AAV1Z597"/>
<evidence type="ECO:0000256" key="1">
    <source>
        <dbReference type="SAM" id="MobiDB-lite"/>
    </source>
</evidence>
<evidence type="ECO:0000313" key="2">
    <source>
        <dbReference type="EMBL" id="CAL1266689.1"/>
    </source>
</evidence>
<dbReference type="Proteomes" id="UP001497382">
    <property type="component" value="Unassembled WGS sequence"/>
</dbReference>
<reference evidence="2 3" key="1">
    <citation type="submission" date="2024-04" db="EMBL/GenBank/DDBJ databases">
        <authorList>
            <person name="Rising A."/>
            <person name="Reimegard J."/>
            <person name="Sonavane S."/>
            <person name="Akerstrom W."/>
            <person name="Nylinder S."/>
            <person name="Hedman E."/>
            <person name="Kallberg Y."/>
        </authorList>
    </citation>
    <scope>NUCLEOTIDE SEQUENCE [LARGE SCALE GENOMIC DNA]</scope>
</reference>
<name>A0AAV1Z597_9ARAC</name>
<feature type="region of interest" description="Disordered" evidence="1">
    <location>
        <begin position="58"/>
        <end position="78"/>
    </location>
</feature>
<accession>A0AAV1Z597</accession>
<keyword evidence="3" id="KW-1185">Reference proteome</keyword>
<organism evidence="2 3">
    <name type="scientific">Larinioides sclopetarius</name>
    <dbReference type="NCBI Taxonomy" id="280406"/>
    <lineage>
        <taxon>Eukaryota</taxon>
        <taxon>Metazoa</taxon>
        <taxon>Ecdysozoa</taxon>
        <taxon>Arthropoda</taxon>
        <taxon>Chelicerata</taxon>
        <taxon>Arachnida</taxon>
        <taxon>Araneae</taxon>
        <taxon>Araneomorphae</taxon>
        <taxon>Entelegynae</taxon>
        <taxon>Araneoidea</taxon>
        <taxon>Araneidae</taxon>
        <taxon>Larinioides</taxon>
    </lineage>
</organism>
<protein>
    <submittedName>
        <fullName evidence="2">Uncharacterized protein</fullName>
    </submittedName>
</protein>
<comment type="caution">
    <text evidence="2">The sequence shown here is derived from an EMBL/GenBank/DDBJ whole genome shotgun (WGS) entry which is preliminary data.</text>
</comment>
<feature type="compositionally biased region" description="Basic and acidic residues" evidence="1">
    <location>
        <begin position="61"/>
        <end position="78"/>
    </location>
</feature>